<comment type="caution">
    <text evidence="2">The sequence shown here is derived from an EMBL/GenBank/DDBJ whole genome shotgun (WGS) entry which is preliminary data.</text>
</comment>
<evidence type="ECO:0000259" key="1">
    <source>
        <dbReference type="PROSITE" id="PS50011"/>
    </source>
</evidence>
<sequence>MKFCKEALVWQDLRHQFILPFLGVDRKTFPSAFCLVAPWMKNGTVLKYLKERGLKEINRLLLEIAQGLEYLHSRNIVHGDLRGSNILISDNFHACLADFGLATTIFISDTEATTYAPSSSNHAGSVRWFAPELISPQQFGCEKFVRTPATDVYAFACVCVELHTGNAPFTKIVDAAAMLKVIAGERPERPVTVLDGTWNLVITAWATDFRHRPKIGDIVAVLAGSRKPYSDVCT</sequence>
<keyword evidence="3" id="KW-1185">Reference proteome</keyword>
<evidence type="ECO:0000313" key="2">
    <source>
        <dbReference type="EMBL" id="KAJ7300685.1"/>
    </source>
</evidence>
<dbReference type="SUPFAM" id="SSF56112">
    <property type="entry name" value="Protein kinase-like (PK-like)"/>
    <property type="match status" value="1"/>
</dbReference>
<dbReference type="Gene3D" id="1.10.510.10">
    <property type="entry name" value="Transferase(Phosphotransferase) domain 1"/>
    <property type="match status" value="1"/>
</dbReference>
<keyword evidence="2" id="KW-0808">Transferase</keyword>
<dbReference type="Pfam" id="PF07714">
    <property type="entry name" value="PK_Tyr_Ser-Thr"/>
    <property type="match status" value="1"/>
</dbReference>
<accession>A0AAD6YWT2</accession>
<dbReference type="EMBL" id="JARIHO010000156">
    <property type="protein sequence ID" value="KAJ7300685.1"/>
    <property type="molecule type" value="Genomic_DNA"/>
</dbReference>
<dbReference type="InterPro" id="IPR008266">
    <property type="entry name" value="Tyr_kinase_AS"/>
</dbReference>
<dbReference type="PANTHER" id="PTHR44329">
    <property type="entry name" value="SERINE/THREONINE-PROTEIN KINASE TNNI3K-RELATED"/>
    <property type="match status" value="1"/>
</dbReference>
<dbReference type="InterPro" id="IPR000719">
    <property type="entry name" value="Prot_kinase_dom"/>
</dbReference>
<dbReference type="GO" id="GO:0005524">
    <property type="term" value="F:ATP binding"/>
    <property type="evidence" value="ECO:0007669"/>
    <property type="project" value="InterPro"/>
</dbReference>
<dbReference type="PROSITE" id="PS50011">
    <property type="entry name" value="PROTEIN_KINASE_DOM"/>
    <property type="match status" value="1"/>
</dbReference>
<dbReference type="PIRSF" id="PIRSF000654">
    <property type="entry name" value="Integrin-linked_kinase"/>
    <property type="match status" value="1"/>
</dbReference>
<organism evidence="2 3">
    <name type="scientific">Mycena albidolilacea</name>
    <dbReference type="NCBI Taxonomy" id="1033008"/>
    <lineage>
        <taxon>Eukaryota</taxon>
        <taxon>Fungi</taxon>
        <taxon>Dikarya</taxon>
        <taxon>Basidiomycota</taxon>
        <taxon>Agaricomycotina</taxon>
        <taxon>Agaricomycetes</taxon>
        <taxon>Agaricomycetidae</taxon>
        <taxon>Agaricales</taxon>
        <taxon>Marasmiineae</taxon>
        <taxon>Mycenaceae</taxon>
        <taxon>Mycena</taxon>
    </lineage>
</organism>
<protein>
    <submittedName>
        <fullName evidence="2">Kinase-like domain-containing protein</fullName>
    </submittedName>
</protein>
<dbReference type="AlphaFoldDB" id="A0AAD6YWT2"/>
<dbReference type="InterPro" id="IPR011009">
    <property type="entry name" value="Kinase-like_dom_sf"/>
</dbReference>
<name>A0AAD6YWT2_9AGAR</name>
<dbReference type="Proteomes" id="UP001218218">
    <property type="component" value="Unassembled WGS sequence"/>
</dbReference>
<gene>
    <name evidence="2" type="ORF">DFH08DRAFT_997853</name>
</gene>
<dbReference type="InterPro" id="IPR051681">
    <property type="entry name" value="Ser/Thr_Kinases-Pseudokinases"/>
</dbReference>
<keyword evidence="2" id="KW-0418">Kinase</keyword>
<dbReference type="GO" id="GO:0004674">
    <property type="term" value="F:protein serine/threonine kinase activity"/>
    <property type="evidence" value="ECO:0007669"/>
    <property type="project" value="TreeGrafter"/>
</dbReference>
<evidence type="ECO:0000313" key="3">
    <source>
        <dbReference type="Proteomes" id="UP001218218"/>
    </source>
</evidence>
<dbReference type="PROSITE" id="PS00109">
    <property type="entry name" value="PROTEIN_KINASE_TYR"/>
    <property type="match status" value="1"/>
</dbReference>
<dbReference type="InterPro" id="IPR001245">
    <property type="entry name" value="Ser-Thr/Tyr_kinase_cat_dom"/>
</dbReference>
<proteinExistence type="predicted"/>
<reference evidence="2" key="1">
    <citation type="submission" date="2023-03" db="EMBL/GenBank/DDBJ databases">
        <title>Massive genome expansion in bonnet fungi (Mycena s.s.) driven by repeated elements and novel gene families across ecological guilds.</title>
        <authorList>
            <consortium name="Lawrence Berkeley National Laboratory"/>
            <person name="Harder C.B."/>
            <person name="Miyauchi S."/>
            <person name="Viragh M."/>
            <person name="Kuo A."/>
            <person name="Thoen E."/>
            <person name="Andreopoulos B."/>
            <person name="Lu D."/>
            <person name="Skrede I."/>
            <person name="Drula E."/>
            <person name="Henrissat B."/>
            <person name="Morin E."/>
            <person name="Kohler A."/>
            <person name="Barry K."/>
            <person name="LaButti K."/>
            <person name="Morin E."/>
            <person name="Salamov A."/>
            <person name="Lipzen A."/>
            <person name="Mereny Z."/>
            <person name="Hegedus B."/>
            <person name="Baldrian P."/>
            <person name="Stursova M."/>
            <person name="Weitz H."/>
            <person name="Taylor A."/>
            <person name="Grigoriev I.V."/>
            <person name="Nagy L.G."/>
            <person name="Martin F."/>
            <person name="Kauserud H."/>
        </authorList>
    </citation>
    <scope>NUCLEOTIDE SEQUENCE</scope>
    <source>
        <strain evidence="2">CBHHK002</strain>
    </source>
</reference>
<feature type="domain" description="Protein kinase" evidence="1">
    <location>
        <begin position="1"/>
        <end position="230"/>
    </location>
</feature>